<evidence type="ECO:0000256" key="1">
    <source>
        <dbReference type="ARBA" id="ARBA00004571"/>
    </source>
</evidence>
<dbReference type="PANTHER" id="PTHR35093:SF8">
    <property type="entry name" value="OUTER MEMBRANE PROTEIN NMB0088-RELATED"/>
    <property type="match status" value="1"/>
</dbReference>
<evidence type="ECO:0000256" key="6">
    <source>
        <dbReference type="ARBA" id="ARBA00023136"/>
    </source>
</evidence>
<name>A0A2U2DQ42_9HYPH</name>
<dbReference type="RefSeq" id="WP_109459121.1">
    <property type="nucleotide sequence ID" value="NZ_QFBC01000006.1"/>
</dbReference>
<protein>
    <submittedName>
        <fullName evidence="9">Long-chain fatty acid transporter</fullName>
    </submittedName>
</protein>
<dbReference type="InterPro" id="IPR005017">
    <property type="entry name" value="OMPP1/FadL/TodX"/>
</dbReference>
<evidence type="ECO:0000313" key="9">
    <source>
        <dbReference type="EMBL" id="PWE55423.1"/>
    </source>
</evidence>
<evidence type="ECO:0000256" key="8">
    <source>
        <dbReference type="SAM" id="SignalP"/>
    </source>
</evidence>
<dbReference type="AlphaFoldDB" id="A0A2U2DQ42"/>
<reference evidence="9 10" key="1">
    <citation type="submission" date="2018-05" db="EMBL/GenBank/DDBJ databases">
        <title>The draft genome of strain NS-104.</title>
        <authorList>
            <person name="Hang P."/>
            <person name="Jiang J."/>
        </authorList>
    </citation>
    <scope>NUCLEOTIDE SEQUENCE [LARGE SCALE GENOMIC DNA]</scope>
    <source>
        <strain evidence="9 10">NS-104</strain>
    </source>
</reference>
<evidence type="ECO:0000256" key="2">
    <source>
        <dbReference type="ARBA" id="ARBA00008163"/>
    </source>
</evidence>
<sequence length="383" mass="40293">MASNAFLRGALVVLVSGASVPALAGGFSRGTADTDILYEDASVAVRSGVTYVAPSSRYDTIAGAPAHDSPFSNNYFVPSFAAKIRLYDSFSCAATYAQPFGASATFGDQAQAADLAATRNATINSKFLTHEYGATCAGKFAAGRGNAYLIGGVFLQTFDYDEPTTLGKLHLEDDSAFGYRLGAAYEIPEYAFRAQVLYRSEVEHKGDGYFAVSDIGAAFFRLPPGFTAPVTGGGSLPKSLEVSLETGIAEGWLAYGSVKWMDWSVLPQLNYTIAGIGPQQKNFNFRDGWTIEGGIAHAFTDRVAGTIGLTWDRGVGTGADLMSDTWTVSTGTQIKAGPGAFRVGAGLSYMTGTTQSLAKGGSFDATSDGNWAVGVTTSYLVKF</sequence>
<keyword evidence="7" id="KW-0998">Cell outer membrane</keyword>
<comment type="caution">
    <text evidence="9">The sequence shown here is derived from an EMBL/GenBank/DDBJ whole genome shotgun (WGS) entry which is preliminary data.</text>
</comment>
<dbReference type="PANTHER" id="PTHR35093">
    <property type="entry name" value="OUTER MEMBRANE PROTEIN NMB0088-RELATED"/>
    <property type="match status" value="1"/>
</dbReference>
<dbReference type="SUPFAM" id="SSF56935">
    <property type="entry name" value="Porins"/>
    <property type="match status" value="1"/>
</dbReference>
<dbReference type="OrthoDB" id="6679728at2"/>
<organism evidence="9 10">
    <name type="scientific">Metarhizobium album</name>
    <dbReference type="NCBI Taxonomy" id="2182425"/>
    <lineage>
        <taxon>Bacteria</taxon>
        <taxon>Pseudomonadati</taxon>
        <taxon>Pseudomonadota</taxon>
        <taxon>Alphaproteobacteria</taxon>
        <taxon>Hyphomicrobiales</taxon>
        <taxon>Rhizobiaceae</taxon>
        <taxon>Metarhizobium</taxon>
    </lineage>
</organism>
<dbReference type="GO" id="GO:0009279">
    <property type="term" value="C:cell outer membrane"/>
    <property type="evidence" value="ECO:0007669"/>
    <property type="project" value="UniProtKB-SubCell"/>
</dbReference>
<feature type="signal peptide" evidence="8">
    <location>
        <begin position="1"/>
        <end position="24"/>
    </location>
</feature>
<dbReference type="Proteomes" id="UP000245252">
    <property type="component" value="Unassembled WGS sequence"/>
</dbReference>
<keyword evidence="5 8" id="KW-0732">Signal</keyword>
<proteinExistence type="inferred from homology"/>
<keyword evidence="6" id="KW-0472">Membrane</keyword>
<dbReference type="GO" id="GO:0015483">
    <property type="term" value="F:long-chain fatty acid transporting porin activity"/>
    <property type="evidence" value="ECO:0007669"/>
    <property type="project" value="TreeGrafter"/>
</dbReference>
<evidence type="ECO:0000256" key="4">
    <source>
        <dbReference type="ARBA" id="ARBA00022692"/>
    </source>
</evidence>
<keyword evidence="10" id="KW-1185">Reference proteome</keyword>
<evidence type="ECO:0000313" key="10">
    <source>
        <dbReference type="Proteomes" id="UP000245252"/>
    </source>
</evidence>
<dbReference type="Pfam" id="PF03349">
    <property type="entry name" value="Toluene_X"/>
    <property type="match status" value="1"/>
</dbReference>
<evidence type="ECO:0000256" key="3">
    <source>
        <dbReference type="ARBA" id="ARBA00022452"/>
    </source>
</evidence>
<keyword evidence="3" id="KW-1134">Transmembrane beta strand</keyword>
<evidence type="ECO:0000256" key="7">
    <source>
        <dbReference type="ARBA" id="ARBA00023237"/>
    </source>
</evidence>
<accession>A0A2U2DQ42</accession>
<comment type="subcellular location">
    <subcellularLocation>
        <location evidence="1">Cell outer membrane</location>
        <topology evidence="1">Multi-pass membrane protein</topology>
    </subcellularLocation>
</comment>
<keyword evidence="4" id="KW-0812">Transmembrane</keyword>
<dbReference type="Gene3D" id="2.40.160.60">
    <property type="entry name" value="Outer membrane protein transport protein (OMPP1/FadL/TodX)"/>
    <property type="match status" value="1"/>
</dbReference>
<dbReference type="EMBL" id="QFBC01000006">
    <property type="protein sequence ID" value="PWE55423.1"/>
    <property type="molecule type" value="Genomic_DNA"/>
</dbReference>
<evidence type="ECO:0000256" key="5">
    <source>
        <dbReference type="ARBA" id="ARBA00022729"/>
    </source>
</evidence>
<comment type="similarity">
    <text evidence="2">Belongs to the OmpP1/FadL family.</text>
</comment>
<feature type="chain" id="PRO_5015421749" evidence="8">
    <location>
        <begin position="25"/>
        <end position="383"/>
    </location>
</feature>
<gene>
    <name evidence="9" type="ORF">DEM27_15290</name>
</gene>